<comment type="subcellular location">
    <subcellularLocation>
        <location evidence="1">Cell inner membrane</location>
        <topology evidence="1">Multi-pass membrane protein</topology>
    </subcellularLocation>
    <subcellularLocation>
        <location evidence="8">Cell membrane</location>
        <topology evidence="8">Multi-pass membrane protein</topology>
    </subcellularLocation>
</comment>
<evidence type="ECO:0000256" key="4">
    <source>
        <dbReference type="ARBA" id="ARBA00022519"/>
    </source>
</evidence>
<feature type="transmembrane region" description="Helical" evidence="8">
    <location>
        <begin position="322"/>
        <end position="343"/>
    </location>
</feature>
<dbReference type="SUPFAM" id="SSF161098">
    <property type="entry name" value="MetI-like"/>
    <property type="match status" value="2"/>
</dbReference>
<dbReference type="Gene3D" id="1.10.3720.10">
    <property type="entry name" value="MetI-like"/>
    <property type="match status" value="2"/>
</dbReference>
<evidence type="ECO:0000313" key="11">
    <source>
        <dbReference type="Proteomes" id="UP001185659"/>
    </source>
</evidence>
<evidence type="ECO:0000256" key="8">
    <source>
        <dbReference type="RuleBase" id="RU363032"/>
    </source>
</evidence>
<evidence type="ECO:0000256" key="5">
    <source>
        <dbReference type="ARBA" id="ARBA00022692"/>
    </source>
</evidence>
<dbReference type="PANTHER" id="PTHR43357:SF4">
    <property type="entry name" value="INNER MEMBRANE ABC TRANSPORTER PERMEASE PROTEIN YDCV"/>
    <property type="match status" value="1"/>
</dbReference>
<name>A0ABU4AQW7_9HYPH</name>
<protein>
    <submittedName>
        <fullName evidence="10">Iron ABC transporter permease</fullName>
    </submittedName>
</protein>
<feature type="domain" description="ABC transmembrane type-1" evidence="9">
    <location>
        <begin position="82"/>
        <end position="290"/>
    </location>
</feature>
<dbReference type="Pfam" id="PF00528">
    <property type="entry name" value="BPD_transp_1"/>
    <property type="match status" value="2"/>
</dbReference>
<feature type="transmembrane region" description="Helical" evidence="8">
    <location>
        <begin position="450"/>
        <end position="469"/>
    </location>
</feature>
<feature type="transmembrane region" description="Helical" evidence="8">
    <location>
        <begin position="218"/>
        <end position="244"/>
    </location>
</feature>
<reference evidence="10 11" key="1">
    <citation type="submission" date="2023-10" db="EMBL/GenBank/DDBJ databases">
        <authorList>
            <person name="Venkata Ramana C."/>
            <person name="Sasikala C."/>
            <person name="Dhurka M."/>
        </authorList>
    </citation>
    <scope>NUCLEOTIDE SEQUENCE [LARGE SCALE GENOMIC DNA]</scope>
    <source>
        <strain evidence="10 11">KCTC 32151</strain>
    </source>
</reference>
<feature type="transmembrane region" description="Helical" evidence="8">
    <location>
        <begin position="377"/>
        <end position="403"/>
    </location>
</feature>
<evidence type="ECO:0000256" key="7">
    <source>
        <dbReference type="ARBA" id="ARBA00023136"/>
    </source>
</evidence>
<dbReference type="PANTHER" id="PTHR43357">
    <property type="entry name" value="INNER MEMBRANE ABC TRANSPORTER PERMEASE PROTEIN YDCV"/>
    <property type="match status" value="1"/>
</dbReference>
<gene>
    <name evidence="10" type="ORF">R2G56_20400</name>
</gene>
<evidence type="ECO:0000256" key="3">
    <source>
        <dbReference type="ARBA" id="ARBA00022475"/>
    </source>
</evidence>
<dbReference type="EMBL" id="JAWLIP010000011">
    <property type="protein sequence ID" value="MDV6228656.1"/>
    <property type="molecule type" value="Genomic_DNA"/>
</dbReference>
<feature type="domain" description="ABC transmembrane type-1" evidence="9">
    <location>
        <begin position="378"/>
        <end position="570"/>
    </location>
</feature>
<keyword evidence="2 8" id="KW-0813">Transport</keyword>
<dbReference type="CDD" id="cd06261">
    <property type="entry name" value="TM_PBP2"/>
    <property type="match status" value="2"/>
</dbReference>
<keyword evidence="7 8" id="KW-0472">Membrane</keyword>
<comment type="similarity">
    <text evidence="8">Belongs to the binding-protein-dependent transport system permease family.</text>
</comment>
<proteinExistence type="inferred from homology"/>
<keyword evidence="11" id="KW-1185">Reference proteome</keyword>
<evidence type="ECO:0000259" key="9">
    <source>
        <dbReference type="PROSITE" id="PS50928"/>
    </source>
</evidence>
<feature type="transmembrane region" description="Helical" evidence="8">
    <location>
        <begin position="163"/>
        <end position="186"/>
    </location>
</feature>
<comment type="caution">
    <text evidence="10">The sequence shown here is derived from an EMBL/GenBank/DDBJ whole genome shotgun (WGS) entry which is preliminary data.</text>
</comment>
<sequence>MTTQSADTALASPRVGPAFLPLSRSRMVQWLIFIITAVLVLAPALPILLQVFVAGPLYERDWHFTFANIGRLLGNEAIGEIALTTLAFAGLTTVIAQVLGVAAALLFGRTDMPGRRVMGDMMMWPLYLSHLIMVVGWLIVYGPSGFLTQAFARMFGDAPWNLYSIPGMAIVAGVSQAPLAYLYCLYGVARSIDPTLESAARTCGAGPLTVMRRVTLPLMLPAIVTSSALNIVIAVEMLSIPLFLGRPARIDTLSSYLYLEGIGASNPQHGMVAASALVLVVLVGATLMLQRLLLSNGHRYETVKGKGTRPAPLQLGALKWPLFTLAALYIVFVVLMPILGLVLRAFTSYLTPLIPVWQVLTLQNFEDVFQTDAYMRALWNTLIISVAAAGLGTLLTALIALVIQRSSFPFRRTLEALAYSPRMVPGLITGLGVFYAAIVFAPFGWLRDSIWILVVAYVMATIPLGLGAVQPSVVQIGADLDKAARTVGADWITSMRRILLPLMKPALLGCFILLFVVHLKSYVVAIFLMAPGLEIMGVTMLGLWENGAAGVTAAFATLQIAMIAILLIAARLVFGVKLYE</sequence>
<keyword evidence="3" id="KW-1003">Cell membrane</keyword>
<feature type="transmembrane region" description="Helical" evidence="8">
    <location>
        <begin position="30"/>
        <end position="53"/>
    </location>
</feature>
<evidence type="ECO:0000256" key="6">
    <source>
        <dbReference type="ARBA" id="ARBA00022989"/>
    </source>
</evidence>
<dbReference type="PROSITE" id="PS50928">
    <property type="entry name" value="ABC_TM1"/>
    <property type="match status" value="2"/>
</dbReference>
<feature type="transmembrane region" description="Helical" evidence="8">
    <location>
        <begin position="506"/>
        <end position="530"/>
    </location>
</feature>
<keyword evidence="6 8" id="KW-1133">Transmembrane helix</keyword>
<feature type="transmembrane region" description="Helical" evidence="8">
    <location>
        <begin position="270"/>
        <end position="289"/>
    </location>
</feature>
<feature type="transmembrane region" description="Helical" evidence="8">
    <location>
        <begin position="81"/>
        <end position="107"/>
    </location>
</feature>
<keyword evidence="5 8" id="KW-0812">Transmembrane</keyword>
<dbReference type="InterPro" id="IPR035906">
    <property type="entry name" value="MetI-like_sf"/>
</dbReference>
<feature type="transmembrane region" description="Helical" evidence="8">
    <location>
        <begin position="424"/>
        <end position="444"/>
    </location>
</feature>
<evidence type="ECO:0000256" key="1">
    <source>
        <dbReference type="ARBA" id="ARBA00004429"/>
    </source>
</evidence>
<evidence type="ECO:0000256" key="2">
    <source>
        <dbReference type="ARBA" id="ARBA00022448"/>
    </source>
</evidence>
<organism evidence="10 11">
    <name type="scientific">Nitratireductor aquimarinus</name>
    <dbReference type="NCBI Taxonomy" id="889300"/>
    <lineage>
        <taxon>Bacteria</taxon>
        <taxon>Pseudomonadati</taxon>
        <taxon>Pseudomonadota</taxon>
        <taxon>Alphaproteobacteria</taxon>
        <taxon>Hyphomicrobiales</taxon>
        <taxon>Phyllobacteriaceae</taxon>
        <taxon>Nitratireductor</taxon>
    </lineage>
</organism>
<feature type="transmembrane region" description="Helical" evidence="8">
    <location>
        <begin position="127"/>
        <end position="151"/>
    </location>
</feature>
<feature type="transmembrane region" description="Helical" evidence="8">
    <location>
        <begin position="550"/>
        <end position="574"/>
    </location>
</feature>
<dbReference type="Proteomes" id="UP001185659">
    <property type="component" value="Unassembled WGS sequence"/>
</dbReference>
<keyword evidence="4" id="KW-0997">Cell inner membrane</keyword>
<evidence type="ECO:0000313" key="10">
    <source>
        <dbReference type="EMBL" id="MDV6228656.1"/>
    </source>
</evidence>
<dbReference type="InterPro" id="IPR000515">
    <property type="entry name" value="MetI-like"/>
</dbReference>
<accession>A0ABU4AQW7</accession>
<dbReference type="RefSeq" id="WP_317562437.1">
    <property type="nucleotide sequence ID" value="NZ_JAWLIP010000011.1"/>
</dbReference>